<dbReference type="InterPro" id="IPR039424">
    <property type="entry name" value="SBP_5"/>
</dbReference>
<dbReference type="PROSITE" id="PS51257">
    <property type="entry name" value="PROKAR_LIPOPROTEIN"/>
    <property type="match status" value="1"/>
</dbReference>
<dbReference type="CDD" id="cd08514">
    <property type="entry name" value="PBP2_AppA_like"/>
    <property type="match status" value="1"/>
</dbReference>
<reference evidence="5 6" key="1">
    <citation type="submission" date="2014-12" db="EMBL/GenBank/DDBJ databases">
        <title>Genomes of Geoalkalibacter ferrihydriticus and Geoalkalibacter subterraneus, two haloalkaliphilic metal-reducing members of the Geobacteraceae.</title>
        <authorList>
            <person name="Badalamenti J.P."/>
            <person name="Torres C.I."/>
            <person name="Krajmalnik-Brown R."/>
            <person name="Bond D.R."/>
        </authorList>
    </citation>
    <scope>NUCLEOTIDE SEQUENCE [LARGE SCALE GENOMIC DNA]</scope>
    <source>
        <strain evidence="5 6">DSM 17813</strain>
    </source>
</reference>
<dbReference type="Gene3D" id="3.90.76.10">
    <property type="entry name" value="Dipeptide-binding Protein, Domain 1"/>
    <property type="match status" value="1"/>
</dbReference>
<dbReference type="Gene3D" id="3.40.190.10">
    <property type="entry name" value="Periplasmic binding protein-like II"/>
    <property type="match status" value="1"/>
</dbReference>
<accession>A0A0C2EDL9</accession>
<dbReference type="PANTHER" id="PTHR30290:SF38">
    <property type="entry name" value="D,D-DIPEPTIDE-BINDING PERIPLASMIC PROTEIN DDPA-RELATED"/>
    <property type="match status" value="1"/>
</dbReference>
<dbReference type="GO" id="GO:0043190">
    <property type="term" value="C:ATP-binding cassette (ABC) transporter complex"/>
    <property type="evidence" value="ECO:0007669"/>
    <property type="project" value="InterPro"/>
</dbReference>
<comment type="caution">
    <text evidence="5">The sequence shown here is derived from an EMBL/GenBank/DDBJ whole genome shotgun (WGS) entry which is preliminary data.</text>
</comment>
<dbReference type="Pfam" id="PF00496">
    <property type="entry name" value="SBP_bac_5"/>
    <property type="match status" value="1"/>
</dbReference>
<gene>
    <name evidence="5" type="ORF">GFER_10785</name>
</gene>
<evidence type="ECO:0000313" key="5">
    <source>
        <dbReference type="EMBL" id="KIH76633.1"/>
    </source>
</evidence>
<dbReference type="FunFam" id="3.10.105.10:FF:000006">
    <property type="entry name" value="Peptide ABC transporter substrate-binding protein"/>
    <property type="match status" value="1"/>
</dbReference>
<dbReference type="RefSeq" id="WP_040099351.1">
    <property type="nucleotide sequence ID" value="NZ_JWJD01000003.1"/>
</dbReference>
<dbReference type="SUPFAM" id="SSF53850">
    <property type="entry name" value="Periplasmic binding protein-like II"/>
    <property type="match status" value="1"/>
</dbReference>
<dbReference type="EMBL" id="JWJD01000003">
    <property type="protein sequence ID" value="KIH76633.1"/>
    <property type="molecule type" value="Genomic_DNA"/>
</dbReference>
<sequence length="537" mass="60853">MRLVIFALFLSVLFGCKPDAGVVLDENDTTVPTYGDTIIQGSIGEPSTLIPALASDSASSDINGLVYSGLVRYDKNLEIEGELAESWEFSEDGLTLTFNLRRGITWHDGAPFTSADVMFTYELMVDPNTPTAYADRYLQVIAAEAPDPYTFRVHYAEPLASALISWALSIHPRHLLAGEDVTRSPLARAPIGTGPYRFVEWVSGQRLVLEANPDYFEGRPYIKRVIYRIIPDPTTMFLELQAGNIDQMGLTPLQFARQTETATFQRRFNKYRYPASSYVYLGYNLRRPLFQDQRVRQALSHAIDRQELVDGVLLGLGQVAHGPYKPGTWPHNPDVRTYAYDPQRALELLAEAGWRDSTGDGLLDKDGRTFTFTILTNQGNDQRIKAGEIVQRRLREIGIDVRLRVIEWASFLKEFVTPGNFDAIIMGWTIPPDPDAYAVWHSASARPGGLNFIGFENAEVDELLEKGRRTLDQDERKKYYDRFQEILAEEQPYTFLFVPDALPVVARRFRGIEPAPAGIGYNFIHWYVPEGEQKYDW</sequence>
<dbReference type="Proteomes" id="UP000035068">
    <property type="component" value="Unassembled WGS sequence"/>
</dbReference>
<keyword evidence="6" id="KW-1185">Reference proteome</keyword>
<dbReference type="Gene3D" id="3.10.105.10">
    <property type="entry name" value="Dipeptide-binding Protein, Domain 3"/>
    <property type="match status" value="1"/>
</dbReference>
<evidence type="ECO:0000256" key="2">
    <source>
        <dbReference type="ARBA" id="ARBA00022448"/>
    </source>
</evidence>
<dbReference type="PANTHER" id="PTHR30290">
    <property type="entry name" value="PERIPLASMIC BINDING COMPONENT OF ABC TRANSPORTER"/>
    <property type="match status" value="1"/>
</dbReference>
<dbReference type="GO" id="GO:0015833">
    <property type="term" value="P:peptide transport"/>
    <property type="evidence" value="ECO:0007669"/>
    <property type="project" value="TreeGrafter"/>
</dbReference>
<evidence type="ECO:0000313" key="6">
    <source>
        <dbReference type="Proteomes" id="UP000035068"/>
    </source>
</evidence>
<comment type="similarity">
    <text evidence="1">Belongs to the bacterial solute-binding protein 5 family.</text>
</comment>
<organism evidence="5 6">
    <name type="scientific">Geoalkalibacter ferrihydriticus DSM 17813</name>
    <dbReference type="NCBI Taxonomy" id="1121915"/>
    <lineage>
        <taxon>Bacteria</taxon>
        <taxon>Pseudomonadati</taxon>
        <taxon>Thermodesulfobacteriota</taxon>
        <taxon>Desulfuromonadia</taxon>
        <taxon>Desulfuromonadales</taxon>
        <taxon>Geoalkalibacteraceae</taxon>
        <taxon>Geoalkalibacter</taxon>
    </lineage>
</organism>
<proteinExistence type="inferred from homology"/>
<evidence type="ECO:0000256" key="3">
    <source>
        <dbReference type="ARBA" id="ARBA00022729"/>
    </source>
</evidence>
<dbReference type="InterPro" id="IPR000914">
    <property type="entry name" value="SBP_5_dom"/>
</dbReference>
<protein>
    <submittedName>
        <fullName evidence="5">Peptide-binding protein</fullName>
    </submittedName>
</protein>
<evidence type="ECO:0000256" key="1">
    <source>
        <dbReference type="ARBA" id="ARBA00005695"/>
    </source>
</evidence>
<keyword evidence="2" id="KW-0813">Transport</keyword>
<dbReference type="GO" id="GO:1904680">
    <property type="term" value="F:peptide transmembrane transporter activity"/>
    <property type="evidence" value="ECO:0007669"/>
    <property type="project" value="TreeGrafter"/>
</dbReference>
<evidence type="ECO:0000259" key="4">
    <source>
        <dbReference type="Pfam" id="PF00496"/>
    </source>
</evidence>
<dbReference type="InterPro" id="IPR030678">
    <property type="entry name" value="Peptide/Ni-bd"/>
</dbReference>
<keyword evidence="3" id="KW-0732">Signal</keyword>
<feature type="domain" description="Solute-binding protein family 5" evidence="4">
    <location>
        <begin position="78"/>
        <end position="442"/>
    </location>
</feature>
<name>A0A0C2EDL9_9BACT</name>
<dbReference type="AlphaFoldDB" id="A0A0C2EDL9"/>
<dbReference type="GO" id="GO:0030288">
    <property type="term" value="C:outer membrane-bounded periplasmic space"/>
    <property type="evidence" value="ECO:0007669"/>
    <property type="project" value="UniProtKB-ARBA"/>
</dbReference>
<dbReference type="PIRSF" id="PIRSF002741">
    <property type="entry name" value="MppA"/>
    <property type="match status" value="1"/>
</dbReference>